<dbReference type="EC" id="3.1.3.-" evidence="1"/>
<name>A0AAP4BDA1_9FIRM</name>
<dbReference type="RefSeq" id="WP_283231408.1">
    <property type="nucleotide sequence ID" value="NZ_JASGBQ010000022.1"/>
</dbReference>
<keyword evidence="2" id="KW-1185">Reference proteome</keyword>
<dbReference type="SFLD" id="SFLDS00003">
    <property type="entry name" value="Haloacid_Dehalogenase"/>
    <property type="match status" value="1"/>
</dbReference>
<dbReference type="EMBL" id="JASGBQ010000022">
    <property type="protein sequence ID" value="MDI9242973.1"/>
    <property type="molecule type" value="Genomic_DNA"/>
</dbReference>
<dbReference type="Gene3D" id="3.40.50.1000">
    <property type="entry name" value="HAD superfamily/HAD-like"/>
    <property type="match status" value="1"/>
</dbReference>
<sequence length="272" mass="29532">MEVRLIALDLDGTALKHHRDFSERNAKAVSAALKAGILVVPATGRSYIDIPKGIRELPGIPYFVTSNGANIVDGRTGESSFHDLIPWETAVKALHMLEDYEVQPSVHMNGASVNLKTADPRIVAKYGNSDYFTRHSADSLTDYVTEQKQGVEKIYAVLFQPEVKPELTARITSVLPLSVSASGPDNVELNSLTASKGQGLSRLCEYLGIRAEETAVIGDSINDISMFRFAGCRIAMGNAEACVKELSRYVTGDCEEDGAALAIERIVSGEWK</sequence>
<organism evidence="1 2">
    <name type="scientific">Fusibacillus kribbianus</name>
    <dbReference type="NCBI Taxonomy" id="3044208"/>
    <lineage>
        <taxon>Bacteria</taxon>
        <taxon>Bacillati</taxon>
        <taxon>Bacillota</taxon>
        <taxon>Clostridia</taxon>
        <taxon>Lachnospirales</taxon>
        <taxon>Lachnospiraceae</taxon>
        <taxon>Fusibacillus</taxon>
    </lineage>
</organism>
<dbReference type="InterPro" id="IPR000150">
    <property type="entry name" value="Cof"/>
</dbReference>
<keyword evidence="1" id="KW-0378">Hydrolase</keyword>
<evidence type="ECO:0000313" key="1">
    <source>
        <dbReference type="EMBL" id="MDI9242973.1"/>
    </source>
</evidence>
<dbReference type="InterPro" id="IPR036412">
    <property type="entry name" value="HAD-like_sf"/>
</dbReference>
<dbReference type="CDD" id="cd07516">
    <property type="entry name" value="HAD_Pase"/>
    <property type="match status" value="1"/>
</dbReference>
<proteinExistence type="predicted"/>
<dbReference type="NCBIfam" id="TIGR00099">
    <property type="entry name" value="Cof-subfamily"/>
    <property type="match status" value="1"/>
</dbReference>
<dbReference type="GO" id="GO:0000287">
    <property type="term" value="F:magnesium ion binding"/>
    <property type="evidence" value="ECO:0007669"/>
    <property type="project" value="TreeGrafter"/>
</dbReference>
<dbReference type="PANTHER" id="PTHR10000:SF8">
    <property type="entry name" value="HAD SUPERFAMILY HYDROLASE-LIKE, TYPE 3"/>
    <property type="match status" value="1"/>
</dbReference>
<dbReference type="GO" id="GO:0005829">
    <property type="term" value="C:cytosol"/>
    <property type="evidence" value="ECO:0007669"/>
    <property type="project" value="TreeGrafter"/>
</dbReference>
<accession>A0AAP4BDA1</accession>
<dbReference type="Gene3D" id="3.30.1240.10">
    <property type="match status" value="1"/>
</dbReference>
<evidence type="ECO:0000313" key="2">
    <source>
        <dbReference type="Proteomes" id="UP001300383"/>
    </source>
</evidence>
<dbReference type="Pfam" id="PF08282">
    <property type="entry name" value="Hydrolase_3"/>
    <property type="match status" value="1"/>
</dbReference>
<reference evidence="1 2" key="1">
    <citation type="submission" date="2023-05" db="EMBL/GenBank/DDBJ databases">
        <title>[ruminococcus] sp. nov., isolated from a pig farm feces dump.</title>
        <authorList>
            <person name="Chang Y.-H."/>
        </authorList>
    </citation>
    <scope>NUCLEOTIDE SEQUENCE [LARGE SCALE GENOMIC DNA]</scope>
    <source>
        <strain evidence="1 2">YH-rum2234</strain>
    </source>
</reference>
<dbReference type="PANTHER" id="PTHR10000">
    <property type="entry name" value="PHOSPHOSERINE PHOSPHATASE"/>
    <property type="match status" value="1"/>
</dbReference>
<comment type="caution">
    <text evidence="1">The sequence shown here is derived from an EMBL/GenBank/DDBJ whole genome shotgun (WGS) entry which is preliminary data.</text>
</comment>
<dbReference type="InterPro" id="IPR006379">
    <property type="entry name" value="HAD-SF_hydro_IIB"/>
</dbReference>
<gene>
    <name evidence="1" type="ORF">QJ036_10895</name>
</gene>
<protein>
    <submittedName>
        <fullName evidence="1">Cof-type HAD-IIB family hydrolase</fullName>
        <ecNumber evidence="1">3.1.3.-</ecNumber>
    </submittedName>
</protein>
<dbReference type="SUPFAM" id="SSF56784">
    <property type="entry name" value="HAD-like"/>
    <property type="match status" value="1"/>
</dbReference>
<dbReference type="InterPro" id="IPR023214">
    <property type="entry name" value="HAD_sf"/>
</dbReference>
<dbReference type="AlphaFoldDB" id="A0AAP4BDA1"/>
<dbReference type="NCBIfam" id="TIGR01484">
    <property type="entry name" value="HAD-SF-IIB"/>
    <property type="match status" value="1"/>
</dbReference>
<dbReference type="GO" id="GO:0016791">
    <property type="term" value="F:phosphatase activity"/>
    <property type="evidence" value="ECO:0007669"/>
    <property type="project" value="TreeGrafter"/>
</dbReference>
<dbReference type="SFLD" id="SFLDG01140">
    <property type="entry name" value="C2.B:_Phosphomannomutase_and_P"/>
    <property type="match status" value="1"/>
</dbReference>
<dbReference type="Proteomes" id="UP001300383">
    <property type="component" value="Unassembled WGS sequence"/>
</dbReference>